<dbReference type="EMBL" id="UZAL01001277">
    <property type="protein sequence ID" value="VDO76360.1"/>
    <property type="molecule type" value="Genomic_DNA"/>
</dbReference>
<reference evidence="1 2" key="1">
    <citation type="submission" date="2018-11" db="EMBL/GenBank/DDBJ databases">
        <authorList>
            <consortium name="Pathogen Informatics"/>
        </authorList>
    </citation>
    <scope>NUCLEOTIDE SEQUENCE [LARGE SCALE GENOMIC DNA]</scope>
    <source>
        <strain>Denwood</strain>
        <strain evidence="2">Zambia</strain>
    </source>
</reference>
<organism evidence="1 2">
    <name type="scientific">Schistosoma mattheei</name>
    <dbReference type="NCBI Taxonomy" id="31246"/>
    <lineage>
        <taxon>Eukaryota</taxon>
        <taxon>Metazoa</taxon>
        <taxon>Spiralia</taxon>
        <taxon>Lophotrochozoa</taxon>
        <taxon>Platyhelminthes</taxon>
        <taxon>Trematoda</taxon>
        <taxon>Digenea</taxon>
        <taxon>Strigeidida</taxon>
        <taxon>Schistosomatoidea</taxon>
        <taxon>Schistosomatidae</taxon>
        <taxon>Schistosoma</taxon>
    </lineage>
</organism>
<protein>
    <submittedName>
        <fullName evidence="1">Uncharacterized protein</fullName>
    </submittedName>
</protein>
<evidence type="ECO:0000313" key="1">
    <source>
        <dbReference type="EMBL" id="VDO76360.1"/>
    </source>
</evidence>
<proteinExistence type="predicted"/>
<accession>A0A183NGH5</accession>
<sequence>MDRFKITKKYLTATPTFFDRLCTINWYSRRQHILYWCCIFLNLFSHF</sequence>
<dbReference type="AlphaFoldDB" id="A0A183NGH5"/>
<evidence type="ECO:0000313" key="2">
    <source>
        <dbReference type="Proteomes" id="UP000269396"/>
    </source>
</evidence>
<name>A0A183NGH5_9TREM</name>
<gene>
    <name evidence="1" type="ORF">SMTD_LOCUS1211</name>
</gene>
<keyword evidence="2" id="KW-1185">Reference proteome</keyword>
<dbReference type="Proteomes" id="UP000269396">
    <property type="component" value="Unassembled WGS sequence"/>
</dbReference>